<sequence>GDFSYLDDTPRVMTDEEQKRIYGSVDSTKIMAITKLKDSKGNEASGYGAWPLGEEPYGAEKGNTKANMAFIRSERNALDRLFAGEMPQGIQVVDEEYITGGSIEGEVITTSKGGGEIGELGGKEEQGEGELGVEGFNIDLDWLKESQKTLKWTDDTMLTFIISQYKVSDTSVTGALNKLTREQAEDFVNQINKRLEKQLELI</sequence>
<reference evidence="1" key="1">
    <citation type="journal article" date="2014" name="Front. Microbiol.">
        <title>High frequency of phylogenetically diverse reductive dehalogenase-homologous genes in deep subseafloor sedimentary metagenomes.</title>
        <authorList>
            <person name="Kawai M."/>
            <person name="Futagami T."/>
            <person name="Toyoda A."/>
            <person name="Takaki Y."/>
            <person name="Nishi S."/>
            <person name="Hori S."/>
            <person name="Arai W."/>
            <person name="Tsubouchi T."/>
            <person name="Morono Y."/>
            <person name="Uchiyama I."/>
            <person name="Ito T."/>
            <person name="Fujiyama A."/>
            <person name="Inagaki F."/>
            <person name="Takami H."/>
        </authorList>
    </citation>
    <scope>NUCLEOTIDE SEQUENCE</scope>
    <source>
        <strain evidence="1">Expedition CK06-06</strain>
    </source>
</reference>
<dbReference type="EMBL" id="BARW01005294">
    <property type="protein sequence ID" value="GAI77639.1"/>
    <property type="molecule type" value="Genomic_DNA"/>
</dbReference>
<comment type="caution">
    <text evidence="1">The sequence shown here is derived from an EMBL/GenBank/DDBJ whole genome shotgun (WGS) entry which is preliminary data.</text>
</comment>
<dbReference type="AlphaFoldDB" id="X1TC84"/>
<proteinExistence type="predicted"/>
<evidence type="ECO:0000313" key="1">
    <source>
        <dbReference type="EMBL" id="GAI77639.1"/>
    </source>
</evidence>
<gene>
    <name evidence="1" type="ORF">S12H4_11650</name>
</gene>
<protein>
    <submittedName>
        <fullName evidence="1">Uncharacterized protein</fullName>
    </submittedName>
</protein>
<name>X1TC84_9ZZZZ</name>
<accession>X1TC84</accession>
<organism evidence="1">
    <name type="scientific">marine sediment metagenome</name>
    <dbReference type="NCBI Taxonomy" id="412755"/>
    <lineage>
        <taxon>unclassified sequences</taxon>
        <taxon>metagenomes</taxon>
        <taxon>ecological metagenomes</taxon>
    </lineage>
</organism>
<feature type="non-terminal residue" evidence="1">
    <location>
        <position position="1"/>
    </location>
</feature>